<dbReference type="Pfam" id="PF03453">
    <property type="entry name" value="MoeA_N"/>
    <property type="match status" value="1"/>
</dbReference>
<comment type="catalytic activity">
    <reaction evidence="5">
        <text>adenylyl-molybdopterin + molybdate = Mo-molybdopterin + AMP + H(+)</text>
        <dbReference type="Rhea" id="RHEA:35047"/>
        <dbReference type="ChEBI" id="CHEBI:15378"/>
        <dbReference type="ChEBI" id="CHEBI:36264"/>
        <dbReference type="ChEBI" id="CHEBI:62727"/>
        <dbReference type="ChEBI" id="CHEBI:71302"/>
        <dbReference type="ChEBI" id="CHEBI:456215"/>
    </reaction>
</comment>
<keyword evidence="5" id="KW-0479">Metal-binding</keyword>
<dbReference type="CDD" id="cd00886">
    <property type="entry name" value="MogA_MoaB"/>
    <property type="match status" value="1"/>
</dbReference>
<dbReference type="PANTHER" id="PTHR10192:SF5">
    <property type="entry name" value="GEPHYRIN"/>
    <property type="match status" value="1"/>
</dbReference>
<feature type="region of interest" description="Disordered" evidence="6">
    <location>
        <begin position="186"/>
        <end position="237"/>
    </location>
</feature>
<dbReference type="NCBIfam" id="TIGR00177">
    <property type="entry name" value="molyb_syn"/>
    <property type="match status" value="1"/>
</dbReference>
<organism evidence="8 9">
    <name type="scientific">Aspergillus bombycis</name>
    <dbReference type="NCBI Taxonomy" id="109264"/>
    <lineage>
        <taxon>Eukaryota</taxon>
        <taxon>Fungi</taxon>
        <taxon>Dikarya</taxon>
        <taxon>Ascomycota</taxon>
        <taxon>Pezizomycotina</taxon>
        <taxon>Eurotiomycetes</taxon>
        <taxon>Eurotiomycetidae</taxon>
        <taxon>Eurotiales</taxon>
        <taxon>Aspergillaceae</taxon>
        <taxon>Aspergillus</taxon>
    </lineage>
</organism>
<dbReference type="PANTHER" id="PTHR10192">
    <property type="entry name" value="MOLYBDOPTERIN BIOSYNTHESIS PROTEIN"/>
    <property type="match status" value="1"/>
</dbReference>
<feature type="domain" description="MoaB/Mog" evidence="7">
    <location>
        <begin position="435"/>
        <end position="597"/>
    </location>
</feature>
<dbReference type="InterPro" id="IPR036688">
    <property type="entry name" value="MoeA_C_domain_IV_sf"/>
</dbReference>
<evidence type="ECO:0000256" key="5">
    <source>
        <dbReference type="RuleBase" id="RU365090"/>
    </source>
</evidence>
<dbReference type="SUPFAM" id="SSF63882">
    <property type="entry name" value="MoeA N-terminal region -like"/>
    <property type="match status" value="1"/>
</dbReference>
<dbReference type="STRING" id="109264.A0A1F8A832"/>
<comment type="caution">
    <text evidence="8">The sequence shown here is derived from an EMBL/GenBank/DDBJ whole genome shotgun (WGS) entry which is preliminary data.</text>
</comment>
<evidence type="ECO:0000256" key="6">
    <source>
        <dbReference type="SAM" id="MobiDB-lite"/>
    </source>
</evidence>
<keyword evidence="5" id="KW-0460">Magnesium</keyword>
<keyword evidence="5" id="KW-0500">Molybdenum</keyword>
<dbReference type="SUPFAM" id="SSF63867">
    <property type="entry name" value="MoeA C-terminal domain-like"/>
    <property type="match status" value="1"/>
</dbReference>
<dbReference type="Gene3D" id="3.90.105.10">
    <property type="entry name" value="Molybdopterin biosynthesis moea protein, domain 2"/>
    <property type="match status" value="1"/>
</dbReference>
<comment type="similarity">
    <text evidence="3">In the C-terminal section; belongs to the MoeA family.</text>
</comment>
<dbReference type="Pfam" id="PF03454">
    <property type="entry name" value="MoeA_C"/>
    <property type="match status" value="1"/>
</dbReference>
<comment type="cofactor">
    <cofactor evidence="5">
        <name>Mg(2+)</name>
        <dbReference type="ChEBI" id="CHEBI:18420"/>
    </cofactor>
</comment>
<dbReference type="GO" id="GO:0061599">
    <property type="term" value="F:molybdopterin molybdotransferase activity"/>
    <property type="evidence" value="ECO:0007669"/>
    <property type="project" value="UniProtKB-UniRule"/>
</dbReference>
<sequence length="704" mass="73927">MTSTALQPAILIVSDTASEDPSTDRVVDALTPLLLATDQSPWKTPFTNIVPDNILDIQRSICDWTDGQDAVNLVLLSGGTGFTTRDNTPEAVAPLLHRHAPGLVHGMLDASLKVTPFAMMSRPVAGVRNGTLIVTLPGSPKGAKENLEAIVRLLPHACSQAAGANSRLLHAGGMQKLEAEAGVSVGNNQRSGAEDSHSYQPQLGHSDCGHARHHGNKTAKSNDTSEGPSRRNRLSPYPMLSVDEALWRISNHTPDPVMVEAPVTPALVGSVVAEDVYAAEAVPAYRASTVDGYAVIAANLNEDSTTSTTGGTKGIFPVASVAHANASGIVPPLERGTISRITTGAPLPPNANAVVMVEDTLLHASTPDGTEEATVEILTDDIKPNENVRQPGSDIELGSRILRKGDIVTPVGGEIGLLAATGTNTVKIYKKPCVGVMSTGDELVAHDDPQRLRGGQIRDSNRLSLLSCLSSWGFPTVDLGIAPDTPAGELEERLRSAVNREETSIDVIITTGGVSMGELDLLKPTIERSLGGTVHFGRVAMKPGKPTTFASIPVKRSPSQTNDAPKTWGKKLIFSLPGNPASALVGLHLFVLPCLHKLMGMGQGKLASGTGPVPGLPVVTVTLMHQLPLNRERTEYHCAVVRASQTDGLLYACSTGVSVTGQRSSRVGNLAHANALLVLKPGQGYIEKGTLVEALLMGPIRSGV</sequence>
<dbReference type="InterPro" id="IPR036425">
    <property type="entry name" value="MoaB/Mog-like_dom_sf"/>
</dbReference>
<evidence type="ECO:0000256" key="3">
    <source>
        <dbReference type="ARBA" id="ARBA00008339"/>
    </source>
</evidence>
<comment type="catalytic activity">
    <reaction evidence="5">
        <text>molybdopterin + ATP + H(+) = adenylyl-molybdopterin + diphosphate</text>
        <dbReference type="Rhea" id="RHEA:31331"/>
        <dbReference type="ChEBI" id="CHEBI:15378"/>
        <dbReference type="ChEBI" id="CHEBI:30616"/>
        <dbReference type="ChEBI" id="CHEBI:33019"/>
        <dbReference type="ChEBI" id="CHEBI:58698"/>
        <dbReference type="ChEBI" id="CHEBI:62727"/>
    </reaction>
</comment>
<dbReference type="RefSeq" id="XP_022391591.1">
    <property type="nucleotide sequence ID" value="XM_022530423.1"/>
</dbReference>
<dbReference type="GO" id="GO:0006777">
    <property type="term" value="P:Mo-molybdopterin cofactor biosynthetic process"/>
    <property type="evidence" value="ECO:0007669"/>
    <property type="project" value="UniProtKB-UniRule"/>
</dbReference>
<dbReference type="FunFam" id="2.170.190.11:FF:000002">
    <property type="entry name" value="Molybdopterin molybdenumtransferase"/>
    <property type="match status" value="1"/>
</dbReference>
<evidence type="ECO:0000259" key="7">
    <source>
        <dbReference type="SMART" id="SM00852"/>
    </source>
</evidence>
<dbReference type="InterPro" id="IPR038987">
    <property type="entry name" value="MoeA-like"/>
</dbReference>
<dbReference type="CDD" id="cd00887">
    <property type="entry name" value="MoeA"/>
    <property type="match status" value="1"/>
</dbReference>
<dbReference type="Pfam" id="PF00994">
    <property type="entry name" value="MoCF_biosynth"/>
    <property type="match status" value="2"/>
</dbReference>
<evidence type="ECO:0000256" key="1">
    <source>
        <dbReference type="ARBA" id="ARBA00005046"/>
    </source>
</evidence>
<dbReference type="Proteomes" id="UP000179179">
    <property type="component" value="Unassembled WGS sequence"/>
</dbReference>
<comment type="pathway">
    <text evidence="1 5">Cofactor biosynthesis; molybdopterin biosynthesis.</text>
</comment>
<accession>A0A1F8A832</accession>
<dbReference type="OrthoDB" id="4349954at2759"/>
<evidence type="ECO:0000313" key="8">
    <source>
        <dbReference type="EMBL" id="OGM47874.1"/>
    </source>
</evidence>
<dbReference type="PROSITE" id="PS01079">
    <property type="entry name" value="MOCF_BIOSYNTHESIS_2"/>
    <property type="match status" value="1"/>
</dbReference>
<dbReference type="GO" id="GO:0061598">
    <property type="term" value="F:molybdopterin adenylyltransferase activity"/>
    <property type="evidence" value="ECO:0007669"/>
    <property type="project" value="UniProtKB-UniRule"/>
</dbReference>
<dbReference type="SMART" id="SM00852">
    <property type="entry name" value="MoCF_biosynth"/>
    <property type="match status" value="2"/>
</dbReference>
<dbReference type="InterPro" id="IPR036135">
    <property type="entry name" value="MoeA_linker/N_sf"/>
</dbReference>
<dbReference type="Gene3D" id="3.40.980.10">
    <property type="entry name" value="MoaB/Mog-like domain"/>
    <property type="match status" value="2"/>
</dbReference>
<dbReference type="InterPro" id="IPR005111">
    <property type="entry name" value="MoeA_C_domain_IV"/>
</dbReference>
<evidence type="ECO:0000256" key="2">
    <source>
        <dbReference type="ARBA" id="ARBA00007589"/>
    </source>
</evidence>
<dbReference type="AlphaFoldDB" id="A0A1F8A832"/>
<evidence type="ECO:0000256" key="4">
    <source>
        <dbReference type="ARBA" id="ARBA00023150"/>
    </source>
</evidence>
<dbReference type="SUPFAM" id="SSF53218">
    <property type="entry name" value="Molybdenum cofactor biosynthesis proteins"/>
    <property type="match status" value="2"/>
</dbReference>
<dbReference type="Gene3D" id="2.40.340.10">
    <property type="entry name" value="MoeA, C-terminal, domain IV"/>
    <property type="match status" value="1"/>
</dbReference>
<proteinExistence type="inferred from homology"/>
<keyword evidence="4 5" id="KW-0501">Molybdenum cofactor biosynthesis</keyword>
<dbReference type="EMBL" id="LYCR01000020">
    <property type="protein sequence ID" value="OGM47874.1"/>
    <property type="molecule type" value="Genomic_DNA"/>
</dbReference>
<feature type="domain" description="MoaB/Mog" evidence="7">
    <location>
        <begin position="9"/>
        <end position="157"/>
    </location>
</feature>
<comment type="similarity">
    <text evidence="2">In the N-terminal section; belongs to the MoaB/Mog family.</text>
</comment>
<dbReference type="Gene3D" id="2.170.190.11">
    <property type="entry name" value="Molybdopterin biosynthesis moea protein, domain 3"/>
    <property type="match status" value="1"/>
</dbReference>
<evidence type="ECO:0000313" key="9">
    <source>
        <dbReference type="Proteomes" id="UP000179179"/>
    </source>
</evidence>
<keyword evidence="5" id="KW-0808">Transferase</keyword>
<dbReference type="InterPro" id="IPR001453">
    <property type="entry name" value="MoaB/Mog_dom"/>
</dbReference>
<reference evidence="8 9" key="1">
    <citation type="journal article" date="2016" name="Genome Biol. Evol.">
        <title>Draft genome sequence of an aflatoxigenic Aspergillus species, A. bombycis.</title>
        <authorList>
            <person name="Moore G.G."/>
            <person name="Mack B.M."/>
            <person name="Beltz S.B."/>
            <person name="Gilbert M.K."/>
        </authorList>
    </citation>
    <scope>NUCLEOTIDE SEQUENCE [LARGE SCALE GENOMIC DNA]</scope>
    <source>
        <strain evidence="9">NRRL 26010</strain>
    </source>
</reference>
<dbReference type="FunFam" id="3.40.980.10:FF:000011">
    <property type="entry name" value="Molybdopterin molybdenumtransferase"/>
    <property type="match status" value="1"/>
</dbReference>
<dbReference type="InterPro" id="IPR005110">
    <property type="entry name" value="MoeA_linker/N"/>
</dbReference>
<dbReference type="GeneID" id="34446683"/>
<dbReference type="GO" id="GO:0005829">
    <property type="term" value="C:cytosol"/>
    <property type="evidence" value="ECO:0007669"/>
    <property type="project" value="TreeGrafter"/>
</dbReference>
<dbReference type="GO" id="GO:0046872">
    <property type="term" value="F:metal ion binding"/>
    <property type="evidence" value="ECO:0007669"/>
    <property type="project" value="UniProtKB-UniRule"/>
</dbReference>
<dbReference type="GO" id="GO:0005524">
    <property type="term" value="F:ATP binding"/>
    <property type="evidence" value="ECO:0007669"/>
    <property type="project" value="UniProtKB-UniRule"/>
</dbReference>
<feature type="compositionally biased region" description="Polar residues" evidence="6">
    <location>
        <begin position="218"/>
        <end position="227"/>
    </location>
</feature>
<keyword evidence="9" id="KW-1185">Reference proteome</keyword>
<protein>
    <submittedName>
        <fullName evidence="8">Putative molybdenum cofactor biosynthesis protein Gephyrin</fullName>
    </submittedName>
</protein>
<name>A0A1F8A832_9EURO</name>
<dbReference type="UniPathway" id="UPA00344"/>
<dbReference type="InterPro" id="IPR008284">
    <property type="entry name" value="MoCF_biosynth_CS"/>
</dbReference>
<comment type="similarity">
    <text evidence="5">Belongs to the MoeA family.</text>
</comment>
<comment type="function">
    <text evidence="5">Catalyzes two steps in the biosynthesis of the molybdenum cofactor. In the first step, molybdopterin is adenylated. Subsequently, molybdate is inserted into adenylated molybdopterin and AMP is released.</text>
</comment>
<gene>
    <name evidence="8" type="ORF">ABOM_003293</name>
</gene>